<dbReference type="RefSeq" id="WP_209138160.1">
    <property type="nucleotide sequence ID" value="NZ_JAGHKO010000001.1"/>
</dbReference>
<protein>
    <submittedName>
        <fullName evidence="1">Uncharacterized protein</fullName>
    </submittedName>
</protein>
<name>A0ABS3YQD5_9BACT</name>
<evidence type="ECO:0000313" key="1">
    <source>
        <dbReference type="EMBL" id="MBO9200104.1"/>
    </source>
</evidence>
<organism evidence="1 2">
    <name type="scientific">Niastella soli</name>
    <dbReference type="NCBI Taxonomy" id="2821487"/>
    <lineage>
        <taxon>Bacteria</taxon>
        <taxon>Pseudomonadati</taxon>
        <taxon>Bacteroidota</taxon>
        <taxon>Chitinophagia</taxon>
        <taxon>Chitinophagales</taxon>
        <taxon>Chitinophagaceae</taxon>
        <taxon>Niastella</taxon>
    </lineage>
</organism>
<keyword evidence="2" id="KW-1185">Reference proteome</keyword>
<gene>
    <name evidence="1" type="ORF">J7I42_07485</name>
</gene>
<reference evidence="1 2" key="1">
    <citation type="submission" date="2021-03" db="EMBL/GenBank/DDBJ databases">
        <title>Assistant Professor.</title>
        <authorList>
            <person name="Huq M.A."/>
        </authorList>
    </citation>
    <scope>NUCLEOTIDE SEQUENCE [LARGE SCALE GENOMIC DNA]</scope>
    <source>
        <strain evidence="1 2">MAH-29</strain>
    </source>
</reference>
<accession>A0ABS3YQD5</accession>
<dbReference type="EMBL" id="JAGHKO010000001">
    <property type="protein sequence ID" value="MBO9200104.1"/>
    <property type="molecule type" value="Genomic_DNA"/>
</dbReference>
<dbReference type="Proteomes" id="UP000677244">
    <property type="component" value="Unassembled WGS sequence"/>
</dbReference>
<proteinExistence type="predicted"/>
<evidence type="ECO:0000313" key="2">
    <source>
        <dbReference type="Proteomes" id="UP000677244"/>
    </source>
</evidence>
<sequence>MQKHLRCAQEYVPAVEINNYFAAPNPTSFGRRSLGVGYLLPIDRDTRSVEHPTVFH</sequence>
<comment type="caution">
    <text evidence="1">The sequence shown here is derived from an EMBL/GenBank/DDBJ whole genome shotgun (WGS) entry which is preliminary data.</text>
</comment>